<dbReference type="CDD" id="cd12173">
    <property type="entry name" value="PGDH_4"/>
    <property type="match status" value="1"/>
</dbReference>
<keyword evidence="5 9" id="KW-0560">Oxidoreductase</keyword>
<dbReference type="PANTHER" id="PTHR42938">
    <property type="entry name" value="FORMATE DEHYDROGENASE 1"/>
    <property type="match status" value="1"/>
</dbReference>
<dbReference type="PANTHER" id="PTHR42938:SF47">
    <property type="entry name" value="HYDROXYPYRUVATE REDUCTASE"/>
    <property type="match status" value="1"/>
</dbReference>
<comment type="similarity">
    <text evidence="3 9">Belongs to the D-isomer specific 2-hydroxyacid dehydrogenase family.</text>
</comment>
<dbReference type="InterPro" id="IPR036291">
    <property type="entry name" value="NAD(P)-bd_dom_sf"/>
</dbReference>
<dbReference type="SUPFAM" id="SSF55021">
    <property type="entry name" value="ACT-like"/>
    <property type="match status" value="1"/>
</dbReference>
<dbReference type="InterPro" id="IPR029752">
    <property type="entry name" value="D-isomer_DH_CS1"/>
</dbReference>
<dbReference type="Gene3D" id="3.40.50.720">
    <property type="entry name" value="NAD(P)-binding Rossmann-like Domain"/>
    <property type="match status" value="2"/>
</dbReference>
<dbReference type="Pfam" id="PF01842">
    <property type="entry name" value="ACT"/>
    <property type="match status" value="1"/>
</dbReference>
<feature type="domain" description="ACT" evidence="10">
    <location>
        <begin position="461"/>
        <end position="535"/>
    </location>
</feature>
<dbReference type="PROSITE" id="PS51671">
    <property type="entry name" value="ACT"/>
    <property type="match status" value="1"/>
</dbReference>
<dbReference type="Gene3D" id="3.30.1330.90">
    <property type="entry name" value="D-3-phosphoglycerate dehydrogenase, domain 3"/>
    <property type="match status" value="1"/>
</dbReference>
<evidence type="ECO:0000256" key="1">
    <source>
        <dbReference type="ARBA" id="ARBA00003800"/>
    </source>
</evidence>
<dbReference type="UniPathway" id="UPA00135">
    <property type="reaction ID" value="UER00196"/>
</dbReference>
<evidence type="ECO:0000256" key="6">
    <source>
        <dbReference type="ARBA" id="ARBA00023027"/>
    </source>
</evidence>
<sequence>MKKHIIVCDHIHDEGLKILSTQDDISMENLAHLPKDELLTHLHKADVLITRSSTGVNGRLLESAYKDSKKLKAIVRAGVGVDNVDIDACSYRGVVVMNVPTANTIAAVELTMTHLLSAIRRFPSAHTQLKVERKWKREDWYGIELKDKKLGVIGFGNIGSRVGIRAKAFDMQVIAYDPYINPNKALDLGIEYTTNFDDILACDIITIHTPKNKQTTNMITSKEIAKMKDGVILINCARGGLYNENDLYEGLKSKKIAWAGLDVFDSEPATNNKLLDLDNIYVTPHIGANTLESQEKIAIEAAHAAISAARGSAFPNALNLPTKTQDMPDSIIAYLELTQKLAYFAAQAIDGAISALHVYINGVELEKYKDAFLTFGLVGALKPSLDDKINYVNAPFVATERGVQSSVEVKHNAGPYKNLVKITLNTAKESMSVSGTIYDGHIVRFNNINGFGMDLEPNGNMILVRNTDVPGVIGSIGHTIAKHKVNIADFRLGRKTDSSERNALALILVDSAVSTQLLDDLKAIPECLSVRNVLM</sequence>
<dbReference type="PROSITE" id="PS00065">
    <property type="entry name" value="D_2_HYDROXYACID_DH_1"/>
    <property type="match status" value="1"/>
</dbReference>
<proteinExistence type="inferred from homology"/>
<evidence type="ECO:0000256" key="8">
    <source>
        <dbReference type="ARBA" id="ARBA00048731"/>
    </source>
</evidence>
<evidence type="ECO:0000256" key="2">
    <source>
        <dbReference type="ARBA" id="ARBA00005216"/>
    </source>
</evidence>
<accession>A0A1Q2LH60</accession>
<evidence type="ECO:0000256" key="5">
    <source>
        <dbReference type="ARBA" id="ARBA00023002"/>
    </source>
</evidence>
<dbReference type="GO" id="GO:0004617">
    <property type="term" value="F:phosphoglycerate dehydrogenase activity"/>
    <property type="evidence" value="ECO:0007669"/>
    <property type="project" value="UniProtKB-UniRule"/>
</dbReference>
<dbReference type="AlphaFoldDB" id="A0A1Q2LH60"/>
<dbReference type="FunFam" id="3.40.50.720:FF:000021">
    <property type="entry name" value="D-3-phosphoglycerate dehydrogenase"/>
    <property type="match status" value="1"/>
</dbReference>
<keyword evidence="9" id="KW-0028">Amino-acid biosynthesis</keyword>
<dbReference type="InterPro" id="IPR002912">
    <property type="entry name" value="ACT_dom"/>
</dbReference>
<evidence type="ECO:0000256" key="3">
    <source>
        <dbReference type="ARBA" id="ARBA00005854"/>
    </source>
</evidence>
<dbReference type="RefSeq" id="WP_077388758.1">
    <property type="nucleotide sequence ID" value="NZ_CP019645.1"/>
</dbReference>
<evidence type="ECO:0000256" key="7">
    <source>
        <dbReference type="ARBA" id="ARBA00048126"/>
    </source>
</evidence>
<dbReference type="Pfam" id="PF00389">
    <property type="entry name" value="2-Hacid_dh"/>
    <property type="match status" value="1"/>
</dbReference>
<comment type="pathway">
    <text evidence="2 9">Amino-acid biosynthesis; L-serine biosynthesis; L-serine from 3-phospho-D-glycerate: step 1/3.</text>
</comment>
<dbReference type="SUPFAM" id="SSF51735">
    <property type="entry name" value="NAD(P)-binding Rossmann-fold domains"/>
    <property type="match status" value="1"/>
</dbReference>
<comment type="function">
    <text evidence="1">Catalyzes the reversible oxidation of 3-phospho-D-glycerate to 3-phosphonooxypyruvate, the first step of the phosphorylated L-serine biosynthesis pathway. Also catalyzes the reversible oxidation of 2-hydroxyglutarate to 2-oxoglutarate.</text>
</comment>
<dbReference type="Gene3D" id="3.30.70.260">
    <property type="match status" value="1"/>
</dbReference>
<evidence type="ECO:0000256" key="4">
    <source>
        <dbReference type="ARBA" id="ARBA00021582"/>
    </source>
</evidence>
<name>A0A1Q2LH60_9HELI</name>
<evidence type="ECO:0000313" key="11">
    <source>
        <dbReference type="EMBL" id="AQQ59806.1"/>
    </source>
</evidence>
<dbReference type="Pfam" id="PF02826">
    <property type="entry name" value="2-Hacid_dh_C"/>
    <property type="match status" value="1"/>
</dbReference>
<dbReference type="InterPro" id="IPR006139">
    <property type="entry name" value="D-isomer_2_OHA_DH_cat_dom"/>
</dbReference>
<dbReference type="CDD" id="cd04902">
    <property type="entry name" value="ACT_3PGDH-xct"/>
    <property type="match status" value="1"/>
</dbReference>
<dbReference type="InterPro" id="IPR045865">
    <property type="entry name" value="ACT-like_dom_sf"/>
</dbReference>
<dbReference type="InterPro" id="IPR029009">
    <property type="entry name" value="ASB_dom_sf"/>
</dbReference>
<dbReference type="EC" id="1.1.1.95" evidence="9"/>
<keyword evidence="9" id="KW-0718">Serine biosynthesis</keyword>
<evidence type="ECO:0000259" key="10">
    <source>
        <dbReference type="PROSITE" id="PS51671"/>
    </source>
</evidence>
<dbReference type="KEGG" id="hbl:XJ32_06610"/>
<dbReference type="Pfam" id="PF19304">
    <property type="entry name" value="PGDH_inter"/>
    <property type="match status" value="1"/>
</dbReference>
<dbReference type="GO" id="GO:0051287">
    <property type="term" value="F:NAD binding"/>
    <property type="evidence" value="ECO:0007669"/>
    <property type="project" value="UniProtKB-UniRule"/>
</dbReference>
<protein>
    <recommendedName>
        <fullName evidence="4 9">D-3-phosphoglycerate dehydrogenase</fullName>
        <ecNumber evidence="9">1.1.1.95</ecNumber>
    </recommendedName>
</protein>
<dbReference type="InterPro" id="IPR006140">
    <property type="entry name" value="D-isomer_DH_NAD-bd"/>
</dbReference>
<gene>
    <name evidence="11" type="ORF">XJ32_06610</name>
</gene>
<dbReference type="EMBL" id="CP019645">
    <property type="protein sequence ID" value="AQQ59806.1"/>
    <property type="molecule type" value="Genomic_DNA"/>
</dbReference>
<dbReference type="SUPFAM" id="SSF52283">
    <property type="entry name" value="Formate/glycerate dehydrogenase catalytic domain-like"/>
    <property type="match status" value="1"/>
</dbReference>
<dbReference type="SUPFAM" id="SSF143548">
    <property type="entry name" value="Serine metabolism enzymes domain"/>
    <property type="match status" value="1"/>
</dbReference>
<dbReference type="InterPro" id="IPR006236">
    <property type="entry name" value="PGDH"/>
</dbReference>
<keyword evidence="6 9" id="KW-0520">NAD</keyword>
<evidence type="ECO:0000313" key="12">
    <source>
        <dbReference type="Proteomes" id="UP000188298"/>
    </source>
</evidence>
<dbReference type="Proteomes" id="UP000188298">
    <property type="component" value="Chromosome"/>
</dbReference>
<dbReference type="GO" id="GO:0006564">
    <property type="term" value="P:L-serine biosynthetic process"/>
    <property type="evidence" value="ECO:0007669"/>
    <property type="project" value="UniProtKB-UniRule"/>
</dbReference>
<dbReference type="NCBIfam" id="TIGR01327">
    <property type="entry name" value="PGDH"/>
    <property type="match status" value="1"/>
</dbReference>
<dbReference type="InterPro" id="IPR045626">
    <property type="entry name" value="PGDH_ASB_dom"/>
</dbReference>
<organism evidence="11 12">
    <name type="scientific">Helicobacter bilis</name>
    <dbReference type="NCBI Taxonomy" id="37372"/>
    <lineage>
        <taxon>Bacteria</taxon>
        <taxon>Pseudomonadati</taxon>
        <taxon>Campylobacterota</taxon>
        <taxon>Epsilonproteobacteria</taxon>
        <taxon>Campylobacterales</taxon>
        <taxon>Helicobacteraceae</taxon>
        <taxon>Helicobacter</taxon>
    </lineage>
</organism>
<reference evidence="11 12" key="1">
    <citation type="submission" date="2017-02" db="EMBL/GenBank/DDBJ databases">
        <title>Whole genome sequencing of Helicobacter bilis strain AAQJH.</title>
        <authorList>
            <person name="Conlan S."/>
            <person name="Thomas P.J."/>
            <person name="Mullikin J."/>
            <person name="Palmore T.N."/>
            <person name="Frank K.M."/>
            <person name="Segre J.A."/>
        </authorList>
    </citation>
    <scope>NUCLEOTIDE SEQUENCE [LARGE SCALE GENOMIC DNA]</scope>
    <source>
        <strain evidence="11 12">AAQJH</strain>
    </source>
</reference>
<comment type="catalytic activity">
    <reaction evidence="7">
        <text>(R)-2-hydroxyglutarate + NAD(+) = 2-oxoglutarate + NADH + H(+)</text>
        <dbReference type="Rhea" id="RHEA:49612"/>
        <dbReference type="ChEBI" id="CHEBI:15378"/>
        <dbReference type="ChEBI" id="CHEBI:15801"/>
        <dbReference type="ChEBI" id="CHEBI:16810"/>
        <dbReference type="ChEBI" id="CHEBI:57540"/>
        <dbReference type="ChEBI" id="CHEBI:57945"/>
        <dbReference type="EC" id="1.1.1.399"/>
    </reaction>
</comment>
<evidence type="ECO:0000256" key="9">
    <source>
        <dbReference type="RuleBase" id="RU363003"/>
    </source>
</evidence>
<comment type="catalytic activity">
    <reaction evidence="8 9">
        <text>(2R)-3-phosphoglycerate + NAD(+) = 3-phosphooxypyruvate + NADH + H(+)</text>
        <dbReference type="Rhea" id="RHEA:12641"/>
        <dbReference type="ChEBI" id="CHEBI:15378"/>
        <dbReference type="ChEBI" id="CHEBI:18110"/>
        <dbReference type="ChEBI" id="CHEBI:57540"/>
        <dbReference type="ChEBI" id="CHEBI:57945"/>
        <dbReference type="ChEBI" id="CHEBI:58272"/>
        <dbReference type="EC" id="1.1.1.95"/>
    </reaction>
</comment>